<keyword evidence="4" id="KW-0804">Transcription</keyword>
<dbReference type="EMBL" id="BAAAFN010000007">
    <property type="protein sequence ID" value="GAA0222211.1"/>
    <property type="molecule type" value="Genomic_DNA"/>
</dbReference>
<dbReference type="Proteomes" id="UP001501176">
    <property type="component" value="Unassembled WGS sequence"/>
</dbReference>
<evidence type="ECO:0000313" key="7">
    <source>
        <dbReference type="Proteomes" id="UP001501176"/>
    </source>
</evidence>
<dbReference type="InterPro" id="IPR000847">
    <property type="entry name" value="LysR_HTH_N"/>
</dbReference>
<organism evidence="6 7">
    <name type="scientific">Castellaniella daejeonensis</name>
    <dbReference type="NCBI Taxonomy" id="659013"/>
    <lineage>
        <taxon>Bacteria</taxon>
        <taxon>Pseudomonadati</taxon>
        <taxon>Pseudomonadota</taxon>
        <taxon>Betaproteobacteria</taxon>
        <taxon>Burkholderiales</taxon>
        <taxon>Alcaligenaceae</taxon>
        <taxon>Castellaniella</taxon>
    </lineage>
</organism>
<dbReference type="PROSITE" id="PS50931">
    <property type="entry name" value="HTH_LYSR"/>
    <property type="match status" value="1"/>
</dbReference>
<dbReference type="InterPro" id="IPR005119">
    <property type="entry name" value="LysR_subst-bd"/>
</dbReference>
<accession>A0ABN0TI21</accession>
<dbReference type="InterPro" id="IPR036390">
    <property type="entry name" value="WH_DNA-bd_sf"/>
</dbReference>
<dbReference type="Pfam" id="PF03466">
    <property type="entry name" value="LysR_substrate"/>
    <property type="match status" value="1"/>
</dbReference>
<evidence type="ECO:0000256" key="2">
    <source>
        <dbReference type="ARBA" id="ARBA00023015"/>
    </source>
</evidence>
<dbReference type="CDD" id="cd08420">
    <property type="entry name" value="PBP2_CysL_like"/>
    <property type="match status" value="1"/>
</dbReference>
<comment type="similarity">
    <text evidence="1">Belongs to the LysR transcriptional regulatory family.</text>
</comment>
<dbReference type="PANTHER" id="PTHR30126:SF94">
    <property type="entry name" value="LYSR FAMILY TRANSCRIPTIONAL REGULATOR"/>
    <property type="match status" value="1"/>
</dbReference>
<dbReference type="Gene3D" id="3.40.190.290">
    <property type="match status" value="1"/>
</dbReference>
<evidence type="ECO:0000259" key="5">
    <source>
        <dbReference type="PROSITE" id="PS50931"/>
    </source>
</evidence>
<evidence type="ECO:0000313" key="6">
    <source>
        <dbReference type="EMBL" id="GAA0222211.1"/>
    </source>
</evidence>
<dbReference type="PRINTS" id="PR00039">
    <property type="entry name" value="HTHLYSR"/>
</dbReference>
<reference evidence="6 7" key="1">
    <citation type="journal article" date="2019" name="Int. J. Syst. Evol. Microbiol.">
        <title>The Global Catalogue of Microorganisms (GCM) 10K type strain sequencing project: providing services to taxonomists for standard genome sequencing and annotation.</title>
        <authorList>
            <consortium name="The Broad Institute Genomics Platform"/>
            <consortium name="The Broad Institute Genome Sequencing Center for Infectious Disease"/>
            <person name="Wu L."/>
            <person name="Ma J."/>
        </authorList>
    </citation>
    <scope>NUCLEOTIDE SEQUENCE [LARGE SCALE GENOMIC DNA]</scope>
    <source>
        <strain evidence="6 7">JCM 16240</strain>
    </source>
</reference>
<evidence type="ECO:0000256" key="4">
    <source>
        <dbReference type="ARBA" id="ARBA00023163"/>
    </source>
</evidence>
<feature type="domain" description="HTH lysR-type" evidence="5">
    <location>
        <begin position="4"/>
        <end position="61"/>
    </location>
</feature>
<dbReference type="Gene3D" id="1.10.10.10">
    <property type="entry name" value="Winged helix-like DNA-binding domain superfamily/Winged helix DNA-binding domain"/>
    <property type="match status" value="1"/>
</dbReference>
<gene>
    <name evidence="6" type="ORF">GCM10009125_09140</name>
</gene>
<sequence length="299" mass="32833">MLGLSIRQLEVFVAVATAGGVRQAADQLHLTQPAISMALGELERQLGAALFDRERGRLRLNARGAEQLPLAREILERLSDMQRRHRDAHGDLEGELRIGASNTVGNYLVGELLGPITARHPSVALHLTVDNTRVITRMLLDHAVDVACVEGPVHHAQLETLPWRNDALVVCAAPAHPLAQRARLRSEDFADARWILRERGSATRSLTEQAMSALPPGRILLELGQIEAIKQAVIAGLGIACLPYAATLDAVATGRLRVLRTPFLRLDRRLSIVLHRSRYRGALIEAFLQSLKATPHVQD</sequence>
<proteinExistence type="inferred from homology"/>
<keyword evidence="3" id="KW-0238">DNA-binding</keyword>
<keyword evidence="7" id="KW-1185">Reference proteome</keyword>
<dbReference type="Pfam" id="PF00126">
    <property type="entry name" value="HTH_1"/>
    <property type="match status" value="1"/>
</dbReference>
<dbReference type="RefSeq" id="WP_325123690.1">
    <property type="nucleotide sequence ID" value="NZ_BAAAFN010000007.1"/>
</dbReference>
<keyword evidence="2" id="KW-0805">Transcription regulation</keyword>
<dbReference type="SUPFAM" id="SSF53850">
    <property type="entry name" value="Periplasmic binding protein-like II"/>
    <property type="match status" value="1"/>
</dbReference>
<dbReference type="SUPFAM" id="SSF46785">
    <property type="entry name" value="Winged helix' DNA-binding domain"/>
    <property type="match status" value="1"/>
</dbReference>
<comment type="caution">
    <text evidence="6">The sequence shown here is derived from an EMBL/GenBank/DDBJ whole genome shotgun (WGS) entry which is preliminary data.</text>
</comment>
<evidence type="ECO:0000256" key="3">
    <source>
        <dbReference type="ARBA" id="ARBA00023125"/>
    </source>
</evidence>
<evidence type="ECO:0000256" key="1">
    <source>
        <dbReference type="ARBA" id="ARBA00009437"/>
    </source>
</evidence>
<dbReference type="InterPro" id="IPR036388">
    <property type="entry name" value="WH-like_DNA-bd_sf"/>
</dbReference>
<protein>
    <submittedName>
        <fullName evidence="6">LysR family transcriptional regulator</fullName>
    </submittedName>
</protein>
<name>A0ABN0TI21_9BURK</name>
<dbReference type="PANTHER" id="PTHR30126">
    <property type="entry name" value="HTH-TYPE TRANSCRIPTIONAL REGULATOR"/>
    <property type="match status" value="1"/>
</dbReference>